<keyword evidence="4 12" id="KW-0336">GPI-anchor</keyword>
<dbReference type="Proteomes" id="UP000006790">
    <property type="component" value="Chromosome 2"/>
</dbReference>
<reference evidence="14" key="1">
    <citation type="journal article" date="2012" name="G3 (Bethesda)">
        <title>Pichia sorbitophila, an interspecies yeast hybrid reveals early steps of genome resolution following polyploidization.</title>
        <authorList>
            <person name="Leh Louis V."/>
            <person name="Despons L."/>
            <person name="Friedrich A."/>
            <person name="Martin T."/>
            <person name="Durrens P."/>
            <person name="Casaregola S."/>
            <person name="Neuveglise C."/>
            <person name="Fairhead C."/>
            <person name="Marck C."/>
            <person name="Cruz J.A."/>
            <person name="Straub M.L."/>
            <person name="Kugler V."/>
            <person name="Sacerdot C."/>
            <person name="Uzunov Z."/>
            <person name="Thierry A."/>
            <person name="Weiss S."/>
            <person name="Bleykasten C."/>
            <person name="De Montigny J."/>
            <person name="Jacques N."/>
            <person name="Jung P."/>
            <person name="Lemaire M."/>
            <person name="Mallet S."/>
            <person name="Morel G."/>
            <person name="Richard G.F."/>
            <person name="Sarkar A."/>
            <person name="Savel G."/>
            <person name="Schacherer J."/>
            <person name="Seret M.L."/>
            <person name="Talla E."/>
            <person name="Samson G."/>
            <person name="Jubin C."/>
            <person name="Poulain J."/>
            <person name="Vacherie B."/>
            <person name="Barbe V."/>
            <person name="Pelletier E."/>
            <person name="Sherman D.J."/>
            <person name="Westhof E."/>
            <person name="Weissenbach J."/>
            <person name="Baret P.V."/>
            <person name="Wincker P."/>
            <person name="Gaillardin C."/>
            <person name="Dujon B."/>
            <person name="Souciet J.L."/>
        </authorList>
    </citation>
    <scope>NUCLEOTIDE SEQUENCE [LARGE SCALE GENOMIC DNA]</scope>
    <source>
        <strain evidence="14">CBS 270.75 / DBVPG 7215 / KCTC 17166 / NRRL Y-17582</strain>
    </source>
</reference>
<evidence type="ECO:0000313" key="14">
    <source>
        <dbReference type="Proteomes" id="UP000006790"/>
    </source>
</evidence>
<feature type="signal peptide" evidence="12">
    <location>
        <begin position="1"/>
        <end position="21"/>
    </location>
</feature>
<sequence length="475" mass="54069">MTVKVLNILLGIALLALRAHAFIHPIEVRGKHFVDSFTQEPFFIKGMDYQPGGSSKVNGEQDPLSDPKKCARDILLFQEAGINTIRIYSINPDLNHDVCMTMLAAAGIYLILDVNSPLQNQHLNRYEPWSSYSESYLDHVFKVIEQFGHYNNTLGFFAGNEVVNDRRSAQHSPPYLKALVSDMKKYIYRHSPRRIPVGYSAVDDLKYRVPLSRYLECYDANNSFNDVDFYGVNSYQWCGRQTFETSGYDQLVEAYRNYTKPVFFSEFGCNEVVPRQFEEVEALFSKEMFAVFSGGLVYEFNQETNNYGLVDTDASGNAHLLPDFHTLKKMYGKVKLPTAEEVEQEVQKDRTIAQAATSKVKCASKYDNLEISNIVLPKLANNMIKNGVKANNGKYVDLEDDQLKSTFKIYDVNKKEILKNRRVEVVETFGESDLSNIARMHRSRYRSNASNSNPVSVLALVAIGVIELLFQFSVI</sequence>
<evidence type="ECO:0000256" key="1">
    <source>
        <dbReference type="ARBA" id="ARBA00004196"/>
    </source>
</evidence>
<dbReference type="GO" id="GO:0042124">
    <property type="term" value="F:1,3-beta-glucanosyltransferase activity"/>
    <property type="evidence" value="ECO:0007669"/>
    <property type="project" value="EnsemblFungi"/>
</dbReference>
<dbReference type="Pfam" id="PF03198">
    <property type="entry name" value="Glyco_hydro_72"/>
    <property type="match status" value="1"/>
</dbReference>
<evidence type="ECO:0000256" key="6">
    <source>
        <dbReference type="ARBA" id="ARBA00022729"/>
    </source>
</evidence>
<evidence type="ECO:0000313" key="13">
    <source>
        <dbReference type="EMBL" id="AET37793.1"/>
    </source>
</evidence>
<dbReference type="PANTHER" id="PTHR31468:SF14">
    <property type="entry name" value="1,3-BETA-GLUCANOSYLTRANSFERASE GAS4"/>
    <property type="match status" value="1"/>
</dbReference>
<dbReference type="OrthoDB" id="421038at2759"/>
<dbReference type="OMA" id="IRVYNID"/>
<comment type="subcellular location">
    <subcellularLocation>
        <location evidence="1">Cell envelope</location>
    </subcellularLocation>
    <subcellularLocation>
        <location evidence="12">Cell membrane</location>
        <topology evidence="12">Lipid-anchor</topology>
        <topology evidence="12">GPI-anchor</topology>
    </subcellularLocation>
    <subcellularLocation>
        <location evidence="2">Membrane</location>
        <topology evidence="2">Lipid-anchor</topology>
        <topology evidence="2">GPI-anchor</topology>
    </subcellularLocation>
</comment>
<dbReference type="InterPro" id="IPR004886">
    <property type="entry name" value="Glucanosyltransferase"/>
</dbReference>
<dbReference type="FunCoup" id="G8JNZ3">
    <property type="interactions" value="38"/>
</dbReference>
<protein>
    <recommendedName>
        <fullName evidence="12">1,3-beta-glucanosyltransferase</fullName>
        <ecNumber evidence="12">2.4.1.-</ecNumber>
    </recommendedName>
</protein>
<evidence type="ECO:0000256" key="9">
    <source>
        <dbReference type="ARBA" id="ARBA00023180"/>
    </source>
</evidence>
<dbReference type="KEGG" id="erc:Ecym_2035"/>
<comment type="function">
    <text evidence="12">Splits internally a 1,3-beta-glucan molecule and transfers the newly generated reducing end (the donor) to the non-reducing end of another 1,3-beta-glucan molecule (the acceptor) forming a 1,3-beta linkage, resulting in the elongation of 1,3-beta-glucan chains in the cell wall.</text>
</comment>
<dbReference type="InterPro" id="IPR017853">
    <property type="entry name" value="GH"/>
</dbReference>
<dbReference type="RefSeq" id="XP_003644610.1">
    <property type="nucleotide sequence ID" value="XM_003644562.1"/>
</dbReference>
<evidence type="ECO:0000256" key="3">
    <source>
        <dbReference type="ARBA" id="ARBA00007528"/>
    </source>
</evidence>
<accession>G8JNZ3</accession>
<keyword evidence="5 12" id="KW-0808">Transferase</keyword>
<dbReference type="GO" id="GO:0098552">
    <property type="term" value="C:side of membrane"/>
    <property type="evidence" value="ECO:0007669"/>
    <property type="project" value="UniProtKB-KW"/>
</dbReference>
<dbReference type="HOGENOM" id="CLU_021855_1_2_1"/>
<dbReference type="InParanoid" id="G8JNZ3"/>
<evidence type="ECO:0000256" key="5">
    <source>
        <dbReference type="ARBA" id="ARBA00022679"/>
    </source>
</evidence>
<dbReference type="GeneID" id="11470467"/>
<evidence type="ECO:0000256" key="10">
    <source>
        <dbReference type="ARBA" id="ARBA00023288"/>
    </source>
</evidence>
<keyword evidence="11" id="KW-0961">Cell wall biogenesis/degradation</keyword>
<dbReference type="GO" id="GO:0009277">
    <property type="term" value="C:fungal-type cell wall"/>
    <property type="evidence" value="ECO:0007669"/>
    <property type="project" value="EnsemblFungi"/>
</dbReference>
<evidence type="ECO:0000256" key="7">
    <source>
        <dbReference type="ARBA" id="ARBA00023136"/>
    </source>
</evidence>
<dbReference type="FunFam" id="3.20.20.80:FF:000032">
    <property type="entry name" value="1,3-beta-glucanosyltransferase"/>
    <property type="match status" value="1"/>
</dbReference>
<dbReference type="EMBL" id="CP002498">
    <property type="protein sequence ID" value="AET37793.1"/>
    <property type="molecule type" value="Genomic_DNA"/>
</dbReference>
<evidence type="ECO:0000256" key="11">
    <source>
        <dbReference type="ARBA" id="ARBA00023316"/>
    </source>
</evidence>
<organism evidence="13 14">
    <name type="scientific">Eremothecium cymbalariae (strain CBS 270.75 / DBVPG 7215 / KCTC 17166 / NRRL Y-17582)</name>
    <name type="common">Yeast</name>
    <dbReference type="NCBI Taxonomy" id="931890"/>
    <lineage>
        <taxon>Eukaryota</taxon>
        <taxon>Fungi</taxon>
        <taxon>Dikarya</taxon>
        <taxon>Ascomycota</taxon>
        <taxon>Saccharomycotina</taxon>
        <taxon>Saccharomycetes</taxon>
        <taxon>Saccharomycetales</taxon>
        <taxon>Saccharomycetaceae</taxon>
        <taxon>Eremothecium</taxon>
    </lineage>
</organism>
<dbReference type="EC" id="2.4.1.-" evidence="12"/>
<evidence type="ECO:0000256" key="2">
    <source>
        <dbReference type="ARBA" id="ARBA00004589"/>
    </source>
</evidence>
<evidence type="ECO:0000256" key="4">
    <source>
        <dbReference type="ARBA" id="ARBA00022622"/>
    </source>
</evidence>
<dbReference type="GO" id="GO:0005886">
    <property type="term" value="C:plasma membrane"/>
    <property type="evidence" value="ECO:0007669"/>
    <property type="project" value="UniProtKB-SubCell"/>
</dbReference>
<comment type="similarity">
    <text evidence="3 12">Belongs to the glycosyl hydrolase 72 family.</text>
</comment>
<feature type="chain" id="PRO_5005133006" description="1,3-beta-glucanosyltransferase" evidence="12">
    <location>
        <begin position="22"/>
        <end position="475"/>
    </location>
</feature>
<keyword evidence="9" id="KW-0325">Glycoprotein</keyword>
<keyword evidence="8" id="KW-1015">Disulfide bond</keyword>
<name>G8JNZ3_ERECY</name>
<dbReference type="GO" id="GO:0071970">
    <property type="term" value="P:fungal-type cell wall (1-&gt;3)-beta-D-glucan biosynthetic process"/>
    <property type="evidence" value="ECO:0007669"/>
    <property type="project" value="TreeGrafter"/>
</dbReference>
<keyword evidence="10 12" id="KW-0449">Lipoprotein</keyword>
<keyword evidence="14" id="KW-1185">Reference proteome</keyword>
<dbReference type="GO" id="GO:0030476">
    <property type="term" value="P:ascospore wall assembly"/>
    <property type="evidence" value="ECO:0007669"/>
    <property type="project" value="EnsemblFungi"/>
</dbReference>
<dbReference type="eggNOG" id="ENOG502QRZZ">
    <property type="taxonomic scope" value="Eukaryota"/>
</dbReference>
<dbReference type="AlphaFoldDB" id="G8JNZ3"/>
<dbReference type="Gene3D" id="3.20.20.80">
    <property type="entry name" value="Glycosidases"/>
    <property type="match status" value="1"/>
</dbReference>
<proteinExistence type="inferred from homology"/>
<evidence type="ECO:0000256" key="12">
    <source>
        <dbReference type="RuleBase" id="RU361209"/>
    </source>
</evidence>
<keyword evidence="7 12" id="KW-0472">Membrane</keyword>
<dbReference type="SUPFAM" id="SSF51445">
    <property type="entry name" value="(Trans)glycosidases"/>
    <property type="match status" value="1"/>
</dbReference>
<gene>
    <name evidence="13" type="ordered locus">Ecym_2035</name>
</gene>
<keyword evidence="6 12" id="KW-0732">Signal</keyword>
<evidence type="ECO:0000256" key="8">
    <source>
        <dbReference type="ARBA" id="ARBA00023157"/>
    </source>
</evidence>
<dbReference type="PANTHER" id="PTHR31468">
    <property type="entry name" value="1,3-BETA-GLUCANOSYLTRANSFERASE GAS1"/>
    <property type="match status" value="1"/>
</dbReference>